<feature type="compositionally biased region" description="Basic residues" evidence="1">
    <location>
        <begin position="207"/>
        <end position="217"/>
    </location>
</feature>
<evidence type="ECO:0000313" key="2">
    <source>
        <dbReference type="EMBL" id="CUG93354.1"/>
    </source>
</evidence>
<feature type="compositionally biased region" description="Polar residues" evidence="1">
    <location>
        <begin position="48"/>
        <end position="59"/>
    </location>
</feature>
<feature type="compositionally biased region" description="Basic residues" evidence="1">
    <location>
        <begin position="165"/>
        <end position="177"/>
    </location>
</feature>
<dbReference type="AlphaFoldDB" id="A0A0S4JRZ6"/>
<dbReference type="VEuPathDB" id="TriTrypDB:BSAL_42220"/>
<accession>A0A0S4JRZ6</accession>
<dbReference type="EMBL" id="CYKH01002145">
    <property type="protein sequence ID" value="CUG93354.1"/>
    <property type="molecule type" value="Genomic_DNA"/>
</dbReference>
<dbReference type="Proteomes" id="UP000051952">
    <property type="component" value="Unassembled WGS sequence"/>
</dbReference>
<keyword evidence="3" id="KW-1185">Reference proteome</keyword>
<protein>
    <submittedName>
        <fullName evidence="2">Uncharacterized protein</fullName>
    </submittedName>
</protein>
<evidence type="ECO:0000256" key="1">
    <source>
        <dbReference type="SAM" id="MobiDB-lite"/>
    </source>
</evidence>
<reference evidence="3" key="1">
    <citation type="submission" date="2015-09" db="EMBL/GenBank/DDBJ databases">
        <authorList>
            <consortium name="Pathogen Informatics"/>
        </authorList>
    </citation>
    <scope>NUCLEOTIDE SEQUENCE [LARGE SCALE GENOMIC DNA]</scope>
    <source>
        <strain evidence="3">Lake Konstanz</strain>
    </source>
</reference>
<organism evidence="2 3">
    <name type="scientific">Bodo saltans</name>
    <name type="common">Flagellated protozoan</name>
    <dbReference type="NCBI Taxonomy" id="75058"/>
    <lineage>
        <taxon>Eukaryota</taxon>
        <taxon>Discoba</taxon>
        <taxon>Euglenozoa</taxon>
        <taxon>Kinetoplastea</taxon>
        <taxon>Metakinetoplastina</taxon>
        <taxon>Eubodonida</taxon>
        <taxon>Bodonidae</taxon>
        <taxon>Bodo</taxon>
    </lineage>
</organism>
<proteinExistence type="predicted"/>
<feature type="region of interest" description="Disordered" evidence="1">
    <location>
        <begin position="46"/>
        <end position="254"/>
    </location>
</feature>
<name>A0A0S4JRZ6_BODSA</name>
<gene>
    <name evidence="2" type="ORF">BSAL_42220</name>
</gene>
<sequence>PDESEGDAYANALSLALRLRMKSKVSPRDAPPAVMIPPQEVLDMVVQSGLTSRTVSAEPQQRPDSKHRGRSRGSTAGGDSRPQYTARDFFSDDHNNSGVVDDPSMYLLRPTSRASADNRSRTPTAITPTMSDAPFSWSRSTPPPDDELLEDRYLNDEAMSEEQRKRSKKSKKDKRKSGGGGGASVTLEGFVEIDVGMQPESSGGASSKKKRSSSKKLRNTEFEPPAIPAEPTPTGSREEGRRRRNTNKGMAFDL</sequence>
<feature type="non-terminal residue" evidence="2">
    <location>
        <position position="1"/>
    </location>
</feature>
<evidence type="ECO:0000313" key="3">
    <source>
        <dbReference type="Proteomes" id="UP000051952"/>
    </source>
</evidence>
<feature type="compositionally biased region" description="Polar residues" evidence="1">
    <location>
        <begin position="112"/>
        <end position="130"/>
    </location>
</feature>